<evidence type="ECO:0000256" key="1">
    <source>
        <dbReference type="SAM" id="MobiDB-lite"/>
    </source>
</evidence>
<feature type="signal peptide" evidence="2">
    <location>
        <begin position="1"/>
        <end position="24"/>
    </location>
</feature>
<protein>
    <submittedName>
        <fullName evidence="3">Uncharacterized protein</fullName>
    </submittedName>
</protein>
<gene>
    <name evidence="3" type="ORF">SISSUDRAFT_1066986</name>
</gene>
<evidence type="ECO:0000313" key="3">
    <source>
        <dbReference type="EMBL" id="KZT32370.1"/>
    </source>
</evidence>
<organism evidence="3 4">
    <name type="scientific">Sistotremastrum suecicum HHB10207 ss-3</name>
    <dbReference type="NCBI Taxonomy" id="1314776"/>
    <lineage>
        <taxon>Eukaryota</taxon>
        <taxon>Fungi</taxon>
        <taxon>Dikarya</taxon>
        <taxon>Basidiomycota</taxon>
        <taxon>Agaricomycotina</taxon>
        <taxon>Agaricomycetes</taxon>
        <taxon>Sistotremastrales</taxon>
        <taxon>Sistotremastraceae</taxon>
        <taxon>Sistotremastrum</taxon>
    </lineage>
</organism>
<sequence>MVYSSTIIIVAACIFASIPQQVHAGTQNVLSIPSSSLPNSTLHHLEPETCPGCARGPFQGFVLPNQFPNLTSESTDSEQHPSHVPDDDDNTIDGMNDDVDDADTTSNTPDSNNPFTTPAIPHQGPRNGSTFHIETCSGCARGPFR</sequence>
<dbReference type="EMBL" id="KV428343">
    <property type="protein sequence ID" value="KZT32370.1"/>
    <property type="molecule type" value="Genomic_DNA"/>
</dbReference>
<keyword evidence="2" id="KW-0732">Signal</keyword>
<proteinExistence type="predicted"/>
<feature type="compositionally biased region" description="Acidic residues" evidence="1">
    <location>
        <begin position="86"/>
        <end position="103"/>
    </location>
</feature>
<accession>A0A165XN91</accession>
<reference evidence="3 4" key="1">
    <citation type="journal article" date="2016" name="Mol. Biol. Evol.">
        <title>Comparative Genomics of Early-Diverging Mushroom-Forming Fungi Provides Insights into the Origins of Lignocellulose Decay Capabilities.</title>
        <authorList>
            <person name="Nagy L.G."/>
            <person name="Riley R."/>
            <person name="Tritt A."/>
            <person name="Adam C."/>
            <person name="Daum C."/>
            <person name="Floudas D."/>
            <person name="Sun H."/>
            <person name="Yadav J.S."/>
            <person name="Pangilinan J."/>
            <person name="Larsson K.H."/>
            <person name="Matsuura K."/>
            <person name="Barry K."/>
            <person name="Labutti K."/>
            <person name="Kuo R."/>
            <person name="Ohm R.A."/>
            <person name="Bhattacharya S.S."/>
            <person name="Shirouzu T."/>
            <person name="Yoshinaga Y."/>
            <person name="Martin F.M."/>
            <person name="Grigoriev I.V."/>
            <person name="Hibbett D.S."/>
        </authorList>
    </citation>
    <scope>NUCLEOTIDE SEQUENCE [LARGE SCALE GENOMIC DNA]</scope>
    <source>
        <strain evidence="3 4">HHB10207 ss-3</strain>
    </source>
</reference>
<feature type="chain" id="PRO_5007869143" evidence="2">
    <location>
        <begin position="25"/>
        <end position="145"/>
    </location>
</feature>
<keyword evidence="4" id="KW-1185">Reference proteome</keyword>
<dbReference type="AlphaFoldDB" id="A0A165XN91"/>
<dbReference type="Proteomes" id="UP000076798">
    <property type="component" value="Unassembled WGS sequence"/>
</dbReference>
<feature type="region of interest" description="Disordered" evidence="1">
    <location>
        <begin position="64"/>
        <end position="126"/>
    </location>
</feature>
<evidence type="ECO:0000256" key="2">
    <source>
        <dbReference type="SAM" id="SignalP"/>
    </source>
</evidence>
<name>A0A165XN91_9AGAM</name>
<feature type="compositionally biased region" description="Polar residues" evidence="1">
    <location>
        <begin position="104"/>
        <end position="116"/>
    </location>
</feature>
<evidence type="ECO:0000313" key="4">
    <source>
        <dbReference type="Proteomes" id="UP000076798"/>
    </source>
</evidence>